<gene>
    <name evidence="1" type="ORF">BH720_15115</name>
</gene>
<name>A0A1E5QHY4_9CYAN</name>
<dbReference type="InterPro" id="IPR018741">
    <property type="entry name" value="DUF2288"/>
</dbReference>
<accession>A0A1E5QHY4</accession>
<dbReference type="RefSeq" id="WP_069968053.1">
    <property type="nucleotide sequence ID" value="NZ_CM124774.1"/>
</dbReference>
<organism evidence="1">
    <name type="scientific">Desertifilum tharense IPPAS B-1220</name>
    <dbReference type="NCBI Taxonomy" id="1781255"/>
    <lineage>
        <taxon>Bacteria</taxon>
        <taxon>Bacillati</taxon>
        <taxon>Cyanobacteriota</taxon>
        <taxon>Cyanophyceae</taxon>
        <taxon>Desertifilales</taxon>
        <taxon>Desertifilaceae</taxon>
        <taxon>Desertifilum</taxon>
    </lineage>
</organism>
<proteinExistence type="predicted"/>
<protein>
    <recommendedName>
        <fullName evidence="2">DUF2288 domain-containing protein</fullName>
    </recommendedName>
</protein>
<reference evidence="1" key="1">
    <citation type="submission" date="2016-09" db="EMBL/GenBank/DDBJ databases">
        <title>Draft genome of thermotolerant cyanobacterium Desertifilum sp. strain IPPAS B-1220.</title>
        <authorList>
            <person name="Sinetova M.A."/>
            <person name="Bolakhan K."/>
            <person name="Zayadan B.K."/>
            <person name="Mironov K.S."/>
            <person name="Ustinova V."/>
            <person name="Kupriyanova E.V."/>
            <person name="Sidorov R.A."/>
            <person name="Skrypnik A.N."/>
            <person name="Gogoleva N.E."/>
            <person name="Gogolev Y.V."/>
            <person name="Los D.A."/>
        </authorList>
    </citation>
    <scope>NUCLEOTIDE SEQUENCE [LARGE SCALE GENOMIC DNA]</scope>
    <source>
        <strain evidence="1">IPPAS B-1220</strain>
    </source>
</reference>
<dbReference type="STRING" id="1781255.BH720_15115"/>
<comment type="caution">
    <text evidence="1">The sequence shown here is derived from an EMBL/GenBank/DDBJ whole genome shotgun (WGS) entry which is preliminary data.</text>
</comment>
<dbReference type="OrthoDB" id="428307at2"/>
<dbReference type="AlphaFoldDB" id="A0A1E5QHY4"/>
<dbReference type="Pfam" id="PF10052">
    <property type="entry name" value="DUF2288"/>
    <property type="match status" value="1"/>
</dbReference>
<dbReference type="EMBL" id="MJGC01000067">
    <property type="protein sequence ID" value="OEJ74306.1"/>
    <property type="molecule type" value="Genomic_DNA"/>
</dbReference>
<sequence length="97" mass="11081">MEDLKAQLQENLDEAEWEWLKPHIARDVVVVVDPRLDLLDVGEAIASDRVSSVQHWISEQLIAKPSVAQIQDWNTDSHKRFAALIVQPYVLVQEKAP</sequence>
<evidence type="ECO:0000313" key="1">
    <source>
        <dbReference type="EMBL" id="OEJ74306.1"/>
    </source>
</evidence>
<evidence type="ECO:0008006" key="2">
    <source>
        <dbReference type="Google" id="ProtNLM"/>
    </source>
</evidence>